<evidence type="ECO:0000256" key="3">
    <source>
        <dbReference type="SAM" id="Phobius"/>
    </source>
</evidence>
<dbReference type="GO" id="GO:0016740">
    <property type="term" value="F:transferase activity"/>
    <property type="evidence" value="ECO:0007669"/>
    <property type="project" value="UniProtKB-KW"/>
</dbReference>
<dbReference type="EMBL" id="JARESE010000049">
    <property type="protein sequence ID" value="MDE8653001.1"/>
    <property type="molecule type" value="Genomic_DNA"/>
</dbReference>
<gene>
    <name evidence="5" type="ORF">PYV00_14940</name>
</gene>
<accession>A0ABT5WSH7</accession>
<dbReference type="RefSeq" id="WP_275229103.1">
    <property type="nucleotide sequence ID" value="NZ_JARESE010000049.1"/>
</dbReference>
<dbReference type="PANTHER" id="PTHR30576">
    <property type="entry name" value="COLANIC BIOSYNTHESIS UDP-GLUCOSE LIPID CARRIER TRANSFERASE"/>
    <property type="match status" value="1"/>
</dbReference>
<keyword evidence="3" id="KW-1133">Transmembrane helix</keyword>
<evidence type="ECO:0000259" key="4">
    <source>
        <dbReference type="Pfam" id="PF02397"/>
    </source>
</evidence>
<evidence type="ECO:0000313" key="6">
    <source>
        <dbReference type="Proteomes" id="UP001216253"/>
    </source>
</evidence>
<dbReference type="InterPro" id="IPR003362">
    <property type="entry name" value="Bact_transf"/>
</dbReference>
<keyword evidence="3" id="KW-0472">Membrane</keyword>
<evidence type="ECO:0000256" key="1">
    <source>
        <dbReference type="ARBA" id="ARBA00006464"/>
    </source>
</evidence>
<protein>
    <submittedName>
        <fullName evidence="5">Sugar transferase</fullName>
    </submittedName>
</protein>
<keyword evidence="3" id="KW-0812">Transmembrane</keyword>
<feature type="transmembrane region" description="Helical" evidence="3">
    <location>
        <begin position="24"/>
        <end position="50"/>
    </location>
</feature>
<feature type="transmembrane region" description="Helical" evidence="3">
    <location>
        <begin position="99"/>
        <end position="120"/>
    </location>
</feature>
<feature type="transmembrane region" description="Helical" evidence="3">
    <location>
        <begin position="70"/>
        <end position="87"/>
    </location>
</feature>
<name>A0ABT5WSH7_9SPHN</name>
<dbReference type="PANTHER" id="PTHR30576:SF0">
    <property type="entry name" value="UNDECAPRENYL-PHOSPHATE N-ACETYLGALACTOSAMINYL 1-PHOSPHATE TRANSFERASE-RELATED"/>
    <property type="match status" value="1"/>
</dbReference>
<organism evidence="5 6">
    <name type="scientific">Novosphingobium album</name>
    <name type="common">ex Liu et al. 2023</name>
    <dbReference type="NCBI Taxonomy" id="3031130"/>
    <lineage>
        <taxon>Bacteria</taxon>
        <taxon>Pseudomonadati</taxon>
        <taxon>Pseudomonadota</taxon>
        <taxon>Alphaproteobacteria</taxon>
        <taxon>Sphingomonadales</taxon>
        <taxon>Sphingomonadaceae</taxon>
        <taxon>Novosphingobium</taxon>
    </lineage>
</organism>
<feature type="transmembrane region" description="Helical" evidence="3">
    <location>
        <begin position="126"/>
        <end position="145"/>
    </location>
</feature>
<comment type="similarity">
    <text evidence="1">Belongs to the bacterial sugar transferase family.</text>
</comment>
<evidence type="ECO:0000256" key="2">
    <source>
        <dbReference type="ARBA" id="ARBA00023169"/>
    </source>
</evidence>
<dbReference type="Pfam" id="PF02397">
    <property type="entry name" value="Bac_transf"/>
    <property type="match status" value="1"/>
</dbReference>
<feature type="domain" description="Bacterial sugar transferase" evidence="4">
    <location>
        <begin position="251"/>
        <end position="431"/>
    </location>
</feature>
<feature type="transmembrane region" description="Helical" evidence="3">
    <location>
        <begin position="256"/>
        <end position="277"/>
    </location>
</feature>
<keyword evidence="6" id="KW-1185">Reference proteome</keyword>
<evidence type="ECO:0000313" key="5">
    <source>
        <dbReference type="EMBL" id="MDE8653001.1"/>
    </source>
</evidence>
<comment type="caution">
    <text evidence="5">The sequence shown here is derived from an EMBL/GenBank/DDBJ whole genome shotgun (WGS) entry which is preliminary data.</text>
</comment>
<reference evidence="5 6" key="1">
    <citation type="submission" date="2023-03" db="EMBL/GenBank/DDBJ databases">
        <title>NovoSphingobium album sp. nov. isolated from polycyclic aromatic hydrocarbons- and heavy-metal polluted soil.</title>
        <authorList>
            <person name="Liu Z."/>
            <person name="Wang K."/>
        </authorList>
    </citation>
    <scope>NUCLEOTIDE SEQUENCE [LARGE SCALE GENOMIC DNA]</scope>
    <source>
        <strain evidence="5 6">H3SJ31-1</strain>
    </source>
</reference>
<keyword evidence="2" id="KW-0270">Exopolysaccharide synthesis</keyword>
<sequence>MLNRPIVSMPRQACRIWPKSRQTLFAQLLATNRFVLSMALLLAIELPALVHPLLADFGRWFVREAEGDKASLLGAAAALVGAHLALQQMGSLPLIQSRTLILPAFFTTFSGVIVLLYAARVPLEPYHFWTAFLIGAVWYLVVSVLRARMIRPIIGLIGVPDDFGSDLPGNVVWIGLTDPEIDYRLDAVVVDPHASLDLPWSSFITRLVLDGIPVYHRTHIEEGLTGRTHFERHADNNFGALLPSLLYLRIKRGIDLLAVAPLGLLVLAALAVAAVAIKLDSPGPVLFRQTRMGFRGRPFTCYKLRTMRVDAGGPAYTRANDDRITRVGRPLRKWRIDELPQIYNVFKGDLSWIGPRPEALSLAQAYAAEVPFYDYRHAVRPGISGWAAVHQGNVALVDAARIKLEYDFYYIRYFSIWLDLLILLKTAQTIISGFGSR</sequence>
<keyword evidence="5" id="KW-0808">Transferase</keyword>
<proteinExistence type="inferred from homology"/>
<dbReference type="Proteomes" id="UP001216253">
    <property type="component" value="Unassembled WGS sequence"/>
</dbReference>